<organism evidence="2 3">
    <name type="scientific">Desmophyllum pertusum</name>
    <dbReference type="NCBI Taxonomy" id="174260"/>
    <lineage>
        <taxon>Eukaryota</taxon>
        <taxon>Metazoa</taxon>
        <taxon>Cnidaria</taxon>
        <taxon>Anthozoa</taxon>
        <taxon>Hexacorallia</taxon>
        <taxon>Scleractinia</taxon>
        <taxon>Caryophylliina</taxon>
        <taxon>Caryophylliidae</taxon>
        <taxon>Desmophyllum</taxon>
    </lineage>
</organism>
<dbReference type="PRINTS" id="PR00081">
    <property type="entry name" value="GDHRDH"/>
</dbReference>
<dbReference type="GO" id="GO:0016491">
    <property type="term" value="F:oxidoreductase activity"/>
    <property type="evidence" value="ECO:0007669"/>
    <property type="project" value="UniProtKB-KW"/>
</dbReference>
<dbReference type="InterPro" id="IPR020904">
    <property type="entry name" value="Sc_DH/Rdtase_CS"/>
</dbReference>
<evidence type="ECO:0000313" key="3">
    <source>
        <dbReference type="Proteomes" id="UP001163046"/>
    </source>
</evidence>
<reference evidence="2" key="1">
    <citation type="submission" date="2023-01" db="EMBL/GenBank/DDBJ databases">
        <title>Genome assembly of the deep-sea coral Lophelia pertusa.</title>
        <authorList>
            <person name="Herrera S."/>
            <person name="Cordes E."/>
        </authorList>
    </citation>
    <scope>NUCLEOTIDE SEQUENCE</scope>
    <source>
        <strain evidence="2">USNM1676648</strain>
        <tissue evidence="2">Polyp</tissue>
    </source>
</reference>
<dbReference type="PANTHER" id="PTHR43313">
    <property type="entry name" value="SHORT-CHAIN DEHYDROGENASE/REDUCTASE FAMILY 9C"/>
    <property type="match status" value="1"/>
</dbReference>
<dbReference type="InterPro" id="IPR002347">
    <property type="entry name" value="SDR_fam"/>
</dbReference>
<name>A0A9W9YST4_9CNID</name>
<proteinExistence type="predicted"/>
<keyword evidence="1" id="KW-0560">Oxidoreductase</keyword>
<evidence type="ECO:0000256" key="1">
    <source>
        <dbReference type="ARBA" id="ARBA00023002"/>
    </source>
</evidence>
<gene>
    <name evidence="2" type="primary">RDH5_1</name>
    <name evidence="2" type="ORF">OS493_002334</name>
</gene>
<dbReference type="SUPFAM" id="SSF51735">
    <property type="entry name" value="NAD(P)-binding Rossmann-fold domains"/>
    <property type="match status" value="1"/>
</dbReference>
<dbReference type="EMBL" id="MU827302">
    <property type="protein sequence ID" value="KAJ7365626.1"/>
    <property type="molecule type" value="Genomic_DNA"/>
</dbReference>
<dbReference type="Gene3D" id="3.40.50.720">
    <property type="entry name" value="NAD(P)-binding Rossmann-like Domain"/>
    <property type="match status" value="1"/>
</dbReference>
<dbReference type="AlphaFoldDB" id="A0A9W9YST4"/>
<dbReference type="PANTHER" id="PTHR43313:SF50">
    <property type="entry name" value="GH26015P"/>
    <property type="match status" value="1"/>
</dbReference>
<protein>
    <submittedName>
        <fullName evidence="2">Retinol dehydrogenase 5</fullName>
    </submittedName>
</protein>
<accession>A0A9W9YST4</accession>
<evidence type="ECO:0000313" key="2">
    <source>
        <dbReference type="EMBL" id="KAJ7365626.1"/>
    </source>
</evidence>
<dbReference type="InterPro" id="IPR036291">
    <property type="entry name" value="NAD(P)-bd_dom_sf"/>
</dbReference>
<dbReference type="OrthoDB" id="5296at2759"/>
<dbReference type="Pfam" id="PF00106">
    <property type="entry name" value="adh_short"/>
    <property type="match status" value="1"/>
</dbReference>
<sequence length="146" mass="16134">MGVCVLAACLTKQGERELKSVTSDKLKTFQMDVTDSQQIEDVHEQVKNMLPSGHGLWGLVNNAGIAIFGPVEWTPLDHIKRIADVNLWGVIDVTKTFLPLVKKSQGRVVNLSSLAGRLSYAHWSAYCISKHGVEAFSDALRREMSP</sequence>
<dbReference type="PRINTS" id="PR00080">
    <property type="entry name" value="SDRFAMILY"/>
</dbReference>
<dbReference type="Proteomes" id="UP001163046">
    <property type="component" value="Unassembled WGS sequence"/>
</dbReference>
<dbReference type="PROSITE" id="PS00061">
    <property type="entry name" value="ADH_SHORT"/>
    <property type="match status" value="1"/>
</dbReference>
<dbReference type="GO" id="GO:0008202">
    <property type="term" value="P:steroid metabolic process"/>
    <property type="evidence" value="ECO:0007669"/>
    <property type="project" value="TreeGrafter"/>
</dbReference>
<keyword evidence="3" id="KW-1185">Reference proteome</keyword>
<comment type="caution">
    <text evidence="2">The sequence shown here is derived from an EMBL/GenBank/DDBJ whole genome shotgun (WGS) entry which is preliminary data.</text>
</comment>